<dbReference type="InterPro" id="IPR001806">
    <property type="entry name" value="Small_GTPase"/>
</dbReference>
<dbReference type="GO" id="GO:0012505">
    <property type="term" value="C:endomembrane system"/>
    <property type="evidence" value="ECO:0007669"/>
    <property type="project" value="UniProtKB-SubCell"/>
</dbReference>
<dbReference type="Gene3D" id="3.40.50.300">
    <property type="entry name" value="P-loop containing nucleotide triphosphate hydrolases"/>
    <property type="match status" value="1"/>
</dbReference>
<dbReference type="GO" id="GO:0046872">
    <property type="term" value="F:metal ion binding"/>
    <property type="evidence" value="ECO:0007669"/>
    <property type="project" value="UniProtKB-KW"/>
</dbReference>
<feature type="compositionally biased region" description="Polar residues" evidence="13">
    <location>
        <begin position="150"/>
        <end position="167"/>
    </location>
</feature>
<keyword evidence="4" id="KW-0378">Hydrolase</keyword>
<dbReference type="Gene3D" id="1.25.10.10">
    <property type="entry name" value="Leucine-rich Repeat Variant"/>
    <property type="match status" value="1"/>
</dbReference>
<keyword evidence="6" id="KW-0342">GTP-binding</keyword>
<sequence>MPSQDSKPRRKPLVYGKARRSALAYNVFDLDHALREDVHSRISSEKDEILGGQGQIQGQVVKSVETTPKGKLSNFRQRSEKQLPAILPTQKDSGSKTTEDCRASTFDLSLSEEEDSNILFHKSMQKRRRLTPVRNQGRGVKSHRKELGYSGTNEDSTQYPRDTNGPANSRLRAQATSQSRVARQSPRRMRTPAPEDGGPISPTSPYSTPRQTRLLSSLINPAEPTDSPSKLPLTSLSLANAEDLKPKPADILSRPSRKTEQIKKGLLRPRKRLIDAMVSPQKRLSSSASGGSDSDDSVLDARNSFRQMDDTRYEVDLVATVHAEGEKRVEETRGITQNNSSTSLGVGAKPRATYSRERSHLADMVTDDLLDPISQPALRGDGLLMSQNGAIFSSFPSVISQEGSDEEQEQDIVGIRSIHELRHSGGNARSQIDIESILEDIEAKGSSSRARRLRGLAQLTKRLASPEVGRHVFDQSLDQRLCSCLCLDGNVVFQTLLMMILSRLMTSLQLSIASLRRIFEALIGSGMPLLEEPRDWVSVVQDRKQNLPKASCREMTAVVEPFRTSPVWSDRRPKSVSPQLVLLRSVDIVLRQVRQLGDSSVNLPAPFFDRLVQLLLQIGPIQLTDAKDNDSVLVMECIVSIIESLTISKDWAEEGCLEVAKKLSGLGPLLSQLNVPSAEASHRTQHLVLRLILNITNNDSDLCDSFCEPALLAAIFGIVERDFLQASILARAVLKDIQLEGVILALGALINLAEHSSSFRQAMLDCSVDGRSMVDWIAFAFRNQVDIASEVTSIAALTAPCTDTVQASSVEQTTSLVAFGYLAVLLCNVCMDAQSRERVRGILKGGTLEPLLQFVQEFLDHFRRAETLESGQEEDEPSMKSGFVDRFEGKSSLTVQYCEGHFVESYYPTIENTFSHEILYKGQKFATEIIDTAGQDEYSMLNSKHFIGIHGYMIVYSVGSRQSFEMVRTIRDKILNHLGVDEVPIMIVGNKRDIKKELRKVSPQEGEALAKEMGCGWTEASARDNENVTLSFELMIAQIERSQNPNEPTGRNKCIPM</sequence>
<dbReference type="Pfam" id="PF00071">
    <property type="entry name" value="Ras"/>
    <property type="match status" value="1"/>
</dbReference>
<keyword evidence="1" id="KW-0488">Methylation</keyword>
<feature type="region of interest" description="Disordered" evidence="13">
    <location>
        <begin position="328"/>
        <end position="351"/>
    </location>
</feature>
<comment type="catalytic activity">
    <reaction evidence="12">
        <text>GTP + H2O = GDP + phosphate + H(+)</text>
        <dbReference type="Rhea" id="RHEA:19669"/>
        <dbReference type="ChEBI" id="CHEBI:15377"/>
        <dbReference type="ChEBI" id="CHEBI:15378"/>
        <dbReference type="ChEBI" id="CHEBI:37565"/>
        <dbReference type="ChEBI" id="CHEBI:43474"/>
        <dbReference type="ChEBI" id="CHEBI:58189"/>
    </reaction>
    <physiologicalReaction direction="left-to-right" evidence="12">
        <dbReference type="Rhea" id="RHEA:19670"/>
    </physiologicalReaction>
</comment>
<proteinExistence type="inferred from homology"/>
<comment type="subcellular location">
    <subcellularLocation>
        <location evidence="11">Endomembrane system</location>
        <topology evidence="11">Lipid-anchor</topology>
        <orientation evidence="11">Cytoplasmic side</orientation>
    </subcellularLocation>
</comment>
<dbReference type="PROSITE" id="PS51419">
    <property type="entry name" value="RAB"/>
    <property type="match status" value="1"/>
</dbReference>
<dbReference type="InterPro" id="IPR020849">
    <property type="entry name" value="Small_GTPase_Ras-type"/>
</dbReference>
<feature type="region of interest" description="Disordered" evidence="13">
    <location>
        <begin position="119"/>
        <end position="211"/>
    </location>
</feature>
<dbReference type="InterPro" id="IPR005225">
    <property type="entry name" value="Small_GTP-bd"/>
</dbReference>
<dbReference type="RefSeq" id="XP_007803360.1">
    <property type="nucleotide sequence ID" value="XM_007805169.1"/>
</dbReference>
<evidence type="ECO:0000256" key="3">
    <source>
        <dbReference type="ARBA" id="ARBA00022741"/>
    </source>
</evidence>
<reference evidence="16" key="1">
    <citation type="journal article" date="2014" name="BMC Genomics">
        <title>Genome characteristics reveal the impact of lichenization on lichen-forming fungus Endocarpon pusillum Hedwig (Verrucariales, Ascomycota).</title>
        <authorList>
            <person name="Wang Y.-Y."/>
            <person name="Liu B."/>
            <person name="Zhang X.-Y."/>
            <person name="Zhou Q.-M."/>
            <person name="Zhang T."/>
            <person name="Li H."/>
            <person name="Yu Y.-F."/>
            <person name="Zhang X.-L."/>
            <person name="Hao X.-Y."/>
            <person name="Wang M."/>
            <person name="Wang L."/>
            <person name="Wei J.-C."/>
        </authorList>
    </citation>
    <scope>NUCLEOTIDE SEQUENCE [LARGE SCALE GENOMIC DNA]</scope>
    <source>
        <strain evidence="16">Z07020 / HMAS-L-300199</strain>
    </source>
</reference>
<dbReference type="SMART" id="SM00173">
    <property type="entry name" value="RAS"/>
    <property type="match status" value="1"/>
</dbReference>
<dbReference type="CDD" id="cd04137">
    <property type="entry name" value="RheB"/>
    <property type="match status" value="1"/>
</dbReference>
<dbReference type="InterPro" id="IPR022771">
    <property type="entry name" value="WAPL_C"/>
</dbReference>
<feature type="region of interest" description="Disordered" evidence="13">
    <location>
        <begin position="60"/>
        <end position="100"/>
    </location>
</feature>
<dbReference type="EMBL" id="KE721267">
    <property type="protein sequence ID" value="ERF71066.1"/>
    <property type="molecule type" value="Genomic_DNA"/>
</dbReference>
<comment type="similarity">
    <text evidence="10">Belongs to the small GTPase superfamily. Rheb family.</text>
</comment>
<keyword evidence="7" id="KW-0472">Membrane</keyword>
<dbReference type="InterPro" id="IPR027417">
    <property type="entry name" value="P-loop_NTPase"/>
</dbReference>
<evidence type="ECO:0000256" key="4">
    <source>
        <dbReference type="ARBA" id="ARBA00022801"/>
    </source>
</evidence>
<dbReference type="eggNOG" id="KOG0395">
    <property type="taxonomic scope" value="Eukaryota"/>
</dbReference>
<dbReference type="Proteomes" id="UP000019373">
    <property type="component" value="Unassembled WGS sequence"/>
</dbReference>
<evidence type="ECO:0000256" key="1">
    <source>
        <dbReference type="ARBA" id="ARBA00022481"/>
    </source>
</evidence>
<keyword evidence="8" id="KW-0449">Lipoprotein</keyword>
<dbReference type="SUPFAM" id="SSF48371">
    <property type="entry name" value="ARM repeat"/>
    <property type="match status" value="1"/>
</dbReference>
<keyword evidence="9" id="KW-0636">Prenylation</keyword>
<dbReference type="AlphaFoldDB" id="U1GH03"/>
<evidence type="ECO:0000256" key="5">
    <source>
        <dbReference type="ARBA" id="ARBA00022842"/>
    </source>
</evidence>
<dbReference type="InterPro" id="IPR016024">
    <property type="entry name" value="ARM-type_fold"/>
</dbReference>
<dbReference type="Pfam" id="PF07814">
    <property type="entry name" value="WAPL"/>
    <property type="match status" value="1"/>
</dbReference>
<dbReference type="PRINTS" id="PR00449">
    <property type="entry name" value="RASTRNSFRMNG"/>
</dbReference>
<evidence type="ECO:0000256" key="8">
    <source>
        <dbReference type="ARBA" id="ARBA00023288"/>
    </source>
</evidence>
<organism evidence="15 16">
    <name type="scientific">Endocarpon pusillum (strain Z07020 / HMAS-L-300199)</name>
    <name type="common">Lichen-forming fungus</name>
    <dbReference type="NCBI Taxonomy" id="1263415"/>
    <lineage>
        <taxon>Eukaryota</taxon>
        <taxon>Fungi</taxon>
        <taxon>Dikarya</taxon>
        <taxon>Ascomycota</taxon>
        <taxon>Pezizomycotina</taxon>
        <taxon>Eurotiomycetes</taxon>
        <taxon>Chaetothyriomycetidae</taxon>
        <taxon>Verrucariales</taxon>
        <taxon>Verrucariaceae</taxon>
        <taxon>Endocarpon</taxon>
    </lineage>
</organism>
<dbReference type="PANTHER" id="PTHR24070">
    <property type="entry name" value="RAS, DI-RAS, AND RHEB FAMILY MEMBERS OF SMALL GTPASE SUPERFAMILY"/>
    <property type="match status" value="1"/>
</dbReference>
<keyword evidence="2" id="KW-0479">Metal-binding</keyword>
<gene>
    <name evidence="15" type="ORF">EPUS_03346</name>
</gene>
<keyword evidence="3" id="KW-0547">Nucleotide-binding</keyword>
<name>U1GH03_ENDPU</name>
<dbReference type="GO" id="GO:0016020">
    <property type="term" value="C:membrane"/>
    <property type="evidence" value="ECO:0007669"/>
    <property type="project" value="InterPro"/>
</dbReference>
<dbReference type="HOGENOM" id="CLU_289846_0_0_1"/>
<evidence type="ECO:0000256" key="13">
    <source>
        <dbReference type="SAM" id="MobiDB-lite"/>
    </source>
</evidence>
<dbReference type="SMART" id="SM00174">
    <property type="entry name" value="RHO"/>
    <property type="match status" value="1"/>
</dbReference>
<evidence type="ECO:0000256" key="11">
    <source>
        <dbReference type="ARBA" id="ARBA00046278"/>
    </source>
</evidence>
<evidence type="ECO:0000256" key="12">
    <source>
        <dbReference type="ARBA" id="ARBA00049117"/>
    </source>
</evidence>
<dbReference type="GO" id="GO:0007165">
    <property type="term" value="P:signal transduction"/>
    <property type="evidence" value="ECO:0007669"/>
    <property type="project" value="InterPro"/>
</dbReference>
<keyword evidence="16" id="KW-1185">Reference proteome</keyword>
<dbReference type="GO" id="GO:0003924">
    <property type="term" value="F:GTPase activity"/>
    <property type="evidence" value="ECO:0007669"/>
    <property type="project" value="InterPro"/>
</dbReference>
<dbReference type="GO" id="GO:0005525">
    <property type="term" value="F:GTP binding"/>
    <property type="evidence" value="ECO:0007669"/>
    <property type="project" value="UniProtKB-KW"/>
</dbReference>
<evidence type="ECO:0000256" key="10">
    <source>
        <dbReference type="ARBA" id="ARBA00037969"/>
    </source>
</evidence>
<feature type="domain" description="Wings apart-like protein C-terminal" evidence="14">
    <location>
        <begin position="415"/>
        <end position="758"/>
    </location>
</feature>
<evidence type="ECO:0000256" key="2">
    <source>
        <dbReference type="ARBA" id="ARBA00022723"/>
    </source>
</evidence>
<keyword evidence="5" id="KW-0460">Magnesium</keyword>
<dbReference type="SUPFAM" id="SSF52540">
    <property type="entry name" value="P-loop containing nucleoside triphosphate hydrolases"/>
    <property type="match status" value="1"/>
</dbReference>
<dbReference type="InterPro" id="IPR011989">
    <property type="entry name" value="ARM-like"/>
</dbReference>
<feature type="region of interest" description="Disordered" evidence="13">
    <location>
        <begin position="247"/>
        <end position="299"/>
    </location>
</feature>
<accession>U1GH03</accession>
<dbReference type="FunFam" id="3.40.50.300:FF:000273">
    <property type="entry name" value="GTP-binding protein Rheb homolog"/>
    <property type="match status" value="1"/>
</dbReference>
<evidence type="ECO:0000313" key="15">
    <source>
        <dbReference type="EMBL" id="ERF71066.1"/>
    </source>
</evidence>
<feature type="compositionally biased region" description="Polar residues" evidence="13">
    <location>
        <begin position="334"/>
        <end position="344"/>
    </location>
</feature>
<feature type="compositionally biased region" description="Polar residues" evidence="13">
    <location>
        <begin position="201"/>
        <end position="211"/>
    </location>
</feature>
<dbReference type="SMART" id="SM00175">
    <property type="entry name" value="RAB"/>
    <property type="match status" value="1"/>
</dbReference>
<evidence type="ECO:0000256" key="9">
    <source>
        <dbReference type="ARBA" id="ARBA00023289"/>
    </source>
</evidence>
<evidence type="ECO:0000259" key="14">
    <source>
        <dbReference type="Pfam" id="PF07814"/>
    </source>
</evidence>
<dbReference type="NCBIfam" id="TIGR00231">
    <property type="entry name" value="small_GTP"/>
    <property type="match status" value="1"/>
</dbReference>
<dbReference type="OMA" id="NNKPKAC"/>
<protein>
    <recommendedName>
        <fullName evidence="14">Wings apart-like protein C-terminal domain-containing protein</fullName>
    </recommendedName>
</protein>
<evidence type="ECO:0000256" key="7">
    <source>
        <dbReference type="ARBA" id="ARBA00023136"/>
    </source>
</evidence>
<dbReference type="PROSITE" id="PS51421">
    <property type="entry name" value="RAS"/>
    <property type="match status" value="1"/>
</dbReference>
<dbReference type="OrthoDB" id="5976022at2759"/>
<evidence type="ECO:0000313" key="16">
    <source>
        <dbReference type="Proteomes" id="UP000019373"/>
    </source>
</evidence>
<evidence type="ECO:0000256" key="6">
    <source>
        <dbReference type="ARBA" id="ARBA00023134"/>
    </source>
</evidence>
<dbReference type="GeneID" id="19238391"/>